<evidence type="ECO:0000313" key="4">
    <source>
        <dbReference type="Proteomes" id="UP000037425"/>
    </source>
</evidence>
<name>A0A0L8BEB9_ENSAD</name>
<reference evidence="4" key="1">
    <citation type="submission" date="2015-07" db="EMBL/GenBank/DDBJ databases">
        <title>Whole genome sequence of an Ensifer adhaerens strain isolated from a cave pool in the Wind Cave National Park.</title>
        <authorList>
            <person name="Eng W.W.H."/>
            <person name="Gan H.M."/>
            <person name="Barton H.A."/>
            <person name="Savka M.A."/>
        </authorList>
    </citation>
    <scope>NUCLEOTIDE SEQUENCE [LARGE SCALE GENOMIC DNA]</scope>
    <source>
        <strain evidence="4">SD006</strain>
    </source>
</reference>
<dbReference type="GO" id="GO:0016757">
    <property type="term" value="F:glycosyltransferase activity"/>
    <property type="evidence" value="ECO:0007669"/>
    <property type="project" value="InterPro"/>
</dbReference>
<evidence type="ECO:0000259" key="2">
    <source>
        <dbReference type="Pfam" id="PF00534"/>
    </source>
</evidence>
<feature type="domain" description="Glycosyl transferase family 1" evidence="2">
    <location>
        <begin position="351"/>
        <end position="489"/>
    </location>
</feature>
<dbReference type="PANTHER" id="PTHR46401">
    <property type="entry name" value="GLYCOSYLTRANSFERASE WBBK-RELATED"/>
    <property type="match status" value="1"/>
</dbReference>
<dbReference type="EMBL" id="LGAP01000044">
    <property type="protein sequence ID" value="KOF12958.1"/>
    <property type="molecule type" value="Genomic_DNA"/>
</dbReference>
<evidence type="ECO:0000313" key="3">
    <source>
        <dbReference type="EMBL" id="KOF12958.1"/>
    </source>
</evidence>
<sequence length="744" mass="83556">MAKISKITNINFRKTTTIFNMRPIRGVRIVDRSKNIWVVTEDDPQFALKSHFRSSIPAGHYRLSFVGGRHINRLDNASLYYDAGRGLNERDRSRLVFREDATGNHAAYIKIDEDVRNLRFDPTEGGRLTFAAQAILLERLEKRNWDAAVAQPIVKRELKLGADGKLRLLVNLFRLLPAHKGAGGAGRLALAFLRYLPEFANVRVIIADHNQTLVSEFPDVDFVLAGAESYSELEDHFRWSDCYFDFLNALRPTFIPSHVVVLSCLLDLQHMRLPMLFSSSELSARLREYGYAVDRADRLIAISDYERENLEFFYGKKNVSVVPLSGFAAEDFVENNSKVVARRAPNVQTYLLYPAVPWAHKNHETLIQAVAVLKRTGRHVRLVLTNTDSNPGNKRKLQRLCENFDVSDCIELKGYVSEPELIDLMRESSGLVFPSLYEGFGIPLADAMKLGVPVLASKIPAILEICGPAAAYFANHRNALSMADDIWSFWCSRDEKVEAIAAGTGRGELFSSRRMAREVVEAAGLAVASRNTRLNPVGFPRPREPQKNVLSLLLLIEKRDVCAVGDLARTIEQIGSVLGAEVDLTVALDAAVIEHEDFLPALKRVSKLIVFDASWPTSRQAAVEEFARRYNSSEFHMVVDWVDHEMISPAQIIALVHGLRHNPEAKYAAPEADLREVAVGNVFSELDVIARFEKMRANDNVITGVMFRAEGNFRDSHHGTTQFLSAYCSENSFVRVPAIRADYV</sequence>
<dbReference type="PATRIC" id="fig|106592.7.peg.5968"/>
<dbReference type="CDD" id="cd03809">
    <property type="entry name" value="GT4_MtfB-like"/>
    <property type="match status" value="1"/>
</dbReference>
<comment type="caution">
    <text evidence="3">The sequence shown here is derived from an EMBL/GenBank/DDBJ whole genome shotgun (WGS) entry which is preliminary data.</text>
</comment>
<dbReference type="InterPro" id="IPR001296">
    <property type="entry name" value="Glyco_trans_1"/>
</dbReference>
<evidence type="ECO:0000256" key="1">
    <source>
        <dbReference type="ARBA" id="ARBA00022679"/>
    </source>
</evidence>
<dbReference type="PANTHER" id="PTHR46401:SF2">
    <property type="entry name" value="GLYCOSYLTRANSFERASE WBBK-RELATED"/>
    <property type="match status" value="1"/>
</dbReference>
<dbReference type="Pfam" id="PF00534">
    <property type="entry name" value="Glycos_transf_1"/>
    <property type="match status" value="1"/>
</dbReference>
<dbReference type="Proteomes" id="UP000037425">
    <property type="component" value="Unassembled WGS sequence"/>
</dbReference>
<accession>A0A0L8BEB9</accession>
<organism evidence="3 4">
    <name type="scientific">Ensifer adhaerens</name>
    <name type="common">Sinorhizobium morelense</name>
    <dbReference type="NCBI Taxonomy" id="106592"/>
    <lineage>
        <taxon>Bacteria</taxon>
        <taxon>Pseudomonadati</taxon>
        <taxon>Pseudomonadota</taxon>
        <taxon>Alphaproteobacteria</taxon>
        <taxon>Hyphomicrobiales</taxon>
        <taxon>Rhizobiaceae</taxon>
        <taxon>Sinorhizobium/Ensifer group</taxon>
        <taxon>Ensifer</taxon>
    </lineage>
</organism>
<dbReference type="AlphaFoldDB" id="A0A0L8BEB9"/>
<protein>
    <recommendedName>
        <fullName evidence="2">Glycosyl transferase family 1 domain-containing protein</fullName>
    </recommendedName>
</protein>
<gene>
    <name evidence="3" type="ORF">AC244_32480</name>
</gene>
<dbReference type="SUPFAM" id="SSF53756">
    <property type="entry name" value="UDP-Glycosyltransferase/glycogen phosphorylase"/>
    <property type="match status" value="1"/>
</dbReference>
<proteinExistence type="predicted"/>
<keyword evidence="1" id="KW-0808">Transferase</keyword>
<dbReference type="Gene3D" id="3.40.50.2000">
    <property type="entry name" value="Glycogen Phosphorylase B"/>
    <property type="match status" value="2"/>
</dbReference>